<feature type="non-terminal residue" evidence="1">
    <location>
        <position position="1"/>
    </location>
</feature>
<keyword evidence="2" id="KW-1185">Reference proteome</keyword>
<dbReference type="Proteomes" id="UP000703661">
    <property type="component" value="Unassembled WGS sequence"/>
</dbReference>
<organism evidence="1 2">
    <name type="scientific">Entomortierella chlamydospora</name>
    <dbReference type="NCBI Taxonomy" id="101097"/>
    <lineage>
        <taxon>Eukaryota</taxon>
        <taxon>Fungi</taxon>
        <taxon>Fungi incertae sedis</taxon>
        <taxon>Mucoromycota</taxon>
        <taxon>Mortierellomycotina</taxon>
        <taxon>Mortierellomycetes</taxon>
        <taxon>Mortierellales</taxon>
        <taxon>Mortierellaceae</taxon>
        <taxon>Entomortierella</taxon>
    </lineage>
</organism>
<proteinExistence type="predicted"/>
<sequence>ENSSELFWSELQSKVDTIISSRKAGIITRAAGLEQAANDYKNHLSSENQVIRSQATTT</sequence>
<protein>
    <submittedName>
        <fullName evidence="1">Uncharacterized protein</fullName>
    </submittedName>
</protein>
<comment type="caution">
    <text evidence="1">The sequence shown here is derived from an EMBL/GenBank/DDBJ whole genome shotgun (WGS) entry which is preliminary data.</text>
</comment>
<evidence type="ECO:0000313" key="1">
    <source>
        <dbReference type="EMBL" id="KAF9993414.1"/>
    </source>
</evidence>
<name>A0A9P6SRJ3_9FUNG</name>
<feature type="non-terminal residue" evidence="1">
    <location>
        <position position="58"/>
    </location>
</feature>
<gene>
    <name evidence="1" type="ORF">BGZ80_008153</name>
</gene>
<dbReference type="AlphaFoldDB" id="A0A9P6SRJ3"/>
<evidence type="ECO:0000313" key="2">
    <source>
        <dbReference type="Proteomes" id="UP000703661"/>
    </source>
</evidence>
<dbReference type="EMBL" id="JAAAID010004339">
    <property type="protein sequence ID" value="KAF9993414.1"/>
    <property type="molecule type" value="Genomic_DNA"/>
</dbReference>
<reference evidence="1" key="1">
    <citation type="journal article" date="2020" name="Fungal Divers.">
        <title>Resolving the Mortierellaceae phylogeny through synthesis of multi-gene phylogenetics and phylogenomics.</title>
        <authorList>
            <person name="Vandepol N."/>
            <person name="Liber J."/>
            <person name="Desiro A."/>
            <person name="Na H."/>
            <person name="Kennedy M."/>
            <person name="Barry K."/>
            <person name="Grigoriev I.V."/>
            <person name="Miller A.N."/>
            <person name="O'Donnell K."/>
            <person name="Stajich J.E."/>
            <person name="Bonito G."/>
        </authorList>
    </citation>
    <scope>NUCLEOTIDE SEQUENCE</scope>
    <source>
        <strain evidence="1">NRRL 2769</strain>
    </source>
</reference>
<accession>A0A9P6SRJ3</accession>